<evidence type="ECO:0000313" key="13">
    <source>
        <dbReference type="Proteomes" id="UP000296049"/>
    </source>
</evidence>
<dbReference type="InterPro" id="IPR050510">
    <property type="entry name" value="Cation_transp_ATPase_P-type"/>
</dbReference>
<gene>
    <name evidence="12" type="ORF">Anapl_17415</name>
</gene>
<evidence type="ECO:0000256" key="10">
    <source>
        <dbReference type="SAM" id="Phobius"/>
    </source>
</evidence>
<feature type="transmembrane region" description="Helical" evidence="10">
    <location>
        <begin position="187"/>
        <end position="211"/>
    </location>
</feature>
<feature type="transmembrane region" description="Helical" evidence="10">
    <location>
        <begin position="217"/>
        <end position="236"/>
    </location>
</feature>
<evidence type="ECO:0000256" key="1">
    <source>
        <dbReference type="ARBA" id="ARBA00004370"/>
    </source>
</evidence>
<dbReference type="GO" id="GO:0005391">
    <property type="term" value="F:P-type sodium:potassium-exchanging transporter activity"/>
    <property type="evidence" value="ECO:0007669"/>
    <property type="project" value="TreeGrafter"/>
</dbReference>
<dbReference type="NCBIfam" id="TIGR01494">
    <property type="entry name" value="ATPase_P-type"/>
    <property type="match status" value="1"/>
</dbReference>
<dbReference type="EMBL" id="KB743465">
    <property type="protein sequence ID" value="EOA98548.1"/>
    <property type="molecule type" value="Genomic_DNA"/>
</dbReference>
<reference evidence="13" key="1">
    <citation type="journal article" date="2013" name="Nat. Genet.">
        <title>The duck genome and transcriptome provide insight into an avian influenza virus reservoir species.</title>
        <authorList>
            <person name="Huang Y."/>
            <person name="Li Y."/>
            <person name="Burt D.W."/>
            <person name="Chen H."/>
            <person name="Zhang Y."/>
            <person name="Qian W."/>
            <person name="Kim H."/>
            <person name="Gan S."/>
            <person name="Zhao Y."/>
            <person name="Li J."/>
            <person name="Yi K."/>
            <person name="Feng H."/>
            <person name="Zhu P."/>
            <person name="Li B."/>
            <person name="Liu Q."/>
            <person name="Fairley S."/>
            <person name="Magor K.E."/>
            <person name="Du Z."/>
            <person name="Hu X."/>
            <person name="Goodman L."/>
            <person name="Tafer H."/>
            <person name="Vignal A."/>
            <person name="Lee T."/>
            <person name="Kim K.W."/>
            <person name="Sheng Z."/>
            <person name="An Y."/>
            <person name="Searle S."/>
            <person name="Herrero J."/>
            <person name="Groenen M.A."/>
            <person name="Crooijmans R.P."/>
            <person name="Faraut T."/>
            <person name="Cai Q."/>
            <person name="Webster R.G."/>
            <person name="Aldridge J.R."/>
            <person name="Warren W.C."/>
            <person name="Bartschat S."/>
            <person name="Kehr S."/>
            <person name="Marz M."/>
            <person name="Stadler P.F."/>
            <person name="Smith J."/>
            <person name="Kraus R.H."/>
            <person name="Zhao Y."/>
            <person name="Ren L."/>
            <person name="Fei J."/>
            <person name="Morisson M."/>
            <person name="Kaiser P."/>
            <person name="Griffin D.K."/>
            <person name="Rao M."/>
            <person name="Pitel F."/>
            <person name="Wang J."/>
            <person name="Li N."/>
        </authorList>
    </citation>
    <scope>NUCLEOTIDE SEQUENCE [LARGE SCALE GENOMIC DNA]</scope>
</reference>
<dbReference type="GO" id="GO:0016887">
    <property type="term" value="F:ATP hydrolysis activity"/>
    <property type="evidence" value="ECO:0007669"/>
    <property type="project" value="InterPro"/>
</dbReference>
<dbReference type="InterPro" id="IPR023298">
    <property type="entry name" value="ATPase_P-typ_TM_dom_sf"/>
</dbReference>
<evidence type="ECO:0000256" key="9">
    <source>
        <dbReference type="SAM" id="MobiDB-lite"/>
    </source>
</evidence>
<dbReference type="InterPro" id="IPR001757">
    <property type="entry name" value="P_typ_ATPase"/>
</dbReference>
<dbReference type="Proteomes" id="UP000296049">
    <property type="component" value="Unassembled WGS sequence"/>
</dbReference>
<dbReference type="Gene3D" id="2.70.150.10">
    <property type="entry name" value="Calcium-transporting ATPase, cytoplasmic transduction domain A"/>
    <property type="match status" value="1"/>
</dbReference>
<evidence type="ECO:0000313" key="12">
    <source>
        <dbReference type="EMBL" id="EOA98548.1"/>
    </source>
</evidence>
<dbReference type="GO" id="GO:0006883">
    <property type="term" value="P:intracellular sodium ion homeostasis"/>
    <property type="evidence" value="ECO:0007669"/>
    <property type="project" value="TreeGrafter"/>
</dbReference>
<dbReference type="GO" id="GO:0036376">
    <property type="term" value="P:sodium ion export across plasma membrane"/>
    <property type="evidence" value="ECO:0007669"/>
    <property type="project" value="TreeGrafter"/>
</dbReference>
<dbReference type="PANTHER" id="PTHR43294">
    <property type="entry name" value="SODIUM/POTASSIUM-TRANSPORTING ATPASE SUBUNIT ALPHA"/>
    <property type="match status" value="1"/>
</dbReference>
<dbReference type="SUPFAM" id="SSF81665">
    <property type="entry name" value="Calcium ATPase, transmembrane domain M"/>
    <property type="match status" value="1"/>
</dbReference>
<dbReference type="GO" id="GO:1990573">
    <property type="term" value="P:potassium ion import across plasma membrane"/>
    <property type="evidence" value="ECO:0007669"/>
    <property type="project" value="TreeGrafter"/>
</dbReference>
<dbReference type="InterPro" id="IPR008250">
    <property type="entry name" value="ATPase_P-typ_transduc_dom_A_sf"/>
</dbReference>
<keyword evidence="13" id="KW-1185">Reference proteome</keyword>
<evidence type="ECO:0000259" key="11">
    <source>
        <dbReference type="Pfam" id="PF00122"/>
    </source>
</evidence>
<feature type="transmembrane region" description="Helical" evidence="10">
    <location>
        <begin position="26"/>
        <end position="45"/>
    </location>
</feature>
<dbReference type="GO" id="GO:0030007">
    <property type="term" value="P:intracellular potassium ion homeostasis"/>
    <property type="evidence" value="ECO:0007669"/>
    <property type="project" value="TreeGrafter"/>
</dbReference>
<dbReference type="Gene3D" id="1.20.1110.10">
    <property type="entry name" value="Calcium-transporting ATPase, transmembrane domain"/>
    <property type="match status" value="1"/>
</dbReference>
<feature type="domain" description="P-type ATPase A" evidence="11">
    <location>
        <begin position="60"/>
        <end position="170"/>
    </location>
</feature>
<protein>
    <submittedName>
        <fullName evidence="12">Potassium-transporting ATPase alpha chain 1</fullName>
    </submittedName>
</protein>
<evidence type="ECO:0000256" key="7">
    <source>
        <dbReference type="ARBA" id="ARBA00022989"/>
    </source>
</evidence>
<dbReference type="PANTHER" id="PTHR43294:SF10">
    <property type="entry name" value="POTASSIUM-TRANSPORTING ATPASE ALPHA CHAIN 1"/>
    <property type="match status" value="1"/>
</dbReference>
<organism evidence="12 13">
    <name type="scientific">Anas platyrhynchos</name>
    <name type="common">Mallard</name>
    <name type="synonym">Anas boschas</name>
    <dbReference type="NCBI Taxonomy" id="8839"/>
    <lineage>
        <taxon>Eukaryota</taxon>
        <taxon>Metazoa</taxon>
        <taxon>Chordata</taxon>
        <taxon>Craniata</taxon>
        <taxon>Vertebrata</taxon>
        <taxon>Euteleostomi</taxon>
        <taxon>Archelosauria</taxon>
        <taxon>Archosauria</taxon>
        <taxon>Dinosauria</taxon>
        <taxon>Saurischia</taxon>
        <taxon>Theropoda</taxon>
        <taxon>Coelurosauria</taxon>
        <taxon>Aves</taxon>
        <taxon>Neognathae</taxon>
        <taxon>Galloanserae</taxon>
        <taxon>Anseriformes</taxon>
        <taxon>Anatidae</taxon>
        <taxon>Anatinae</taxon>
        <taxon>Anas</taxon>
    </lineage>
</organism>
<evidence type="ECO:0000256" key="3">
    <source>
        <dbReference type="ARBA" id="ARBA00022723"/>
    </source>
</evidence>
<evidence type="ECO:0000256" key="6">
    <source>
        <dbReference type="ARBA" id="ARBA00022967"/>
    </source>
</evidence>
<sequence length="301" mass="32236">MGFGRGIPLWELSCGLILSPSPPPQLYLAIALIAVVVVTGCFGYYQEFKSTNIIASFKNLVPQQATVIREGDKLQINANELVVGDLVEIKGGDRVPADIRIISAQGCKVDNSSLTGESEPQTRSPECTHDSPLETRNIAFFSTMCLEGTATGLVINTGDRTIIGRIASLASGVENEKTPIAIEIEHFVDIIAGLAIFFGATFFVVAMVIGYPFLRAMVFFMAIVVAYVPEGLLATVTREVIGDASETALLKFAEVTVGTVSEARGRFPKVAELPFNSTNKFQVGTPPRGTKDKGGWGGEDD</sequence>
<keyword evidence="4" id="KW-0547">Nucleotide-binding</keyword>
<keyword evidence="6" id="KW-1278">Translocase</keyword>
<keyword evidence="2 10" id="KW-0812">Transmembrane</keyword>
<keyword evidence="5" id="KW-0067">ATP-binding</keyword>
<dbReference type="Pfam" id="PF00122">
    <property type="entry name" value="E1-E2_ATPase"/>
    <property type="match status" value="1"/>
</dbReference>
<accession>R0KZ19</accession>
<dbReference type="GO" id="GO:0005524">
    <property type="term" value="F:ATP binding"/>
    <property type="evidence" value="ECO:0007669"/>
    <property type="project" value="UniProtKB-KW"/>
</dbReference>
<dbReference type="GO" id="GO:0005886">
    <property type="term" value="C:plasma membrane"/>
    <property type="evidence" value="ECO:0007669"/>
    <property type="project" value="UniProtKB-SubCell"/>
</dbReference>
<dbReference type="GO" id="GO:1902600">
    <property type="term" value="P:proton transmembrane transport"/>
    <property type="evidence" value="ECO:0007669"/>
    <property type="project" value="TreeGrafter"/>
</dbReference>
<proteinExistence type="predicted"/>
<dbReference type="SUPFAM" id="SSF81660">
    <property type="entry name" value="Metal cation-transporting ATPase, ATP-binding domain N"/>
    <property type="match status" value="1"/>
</dbReference>
<keyword evidence="8 10" id="KW-0472">Membrane</keyword>
<dbReference type="InterPro" id="IPR059000">
    <property type="entry name" value="ATPase_P-type_domA"/>
</dbReference>
<dbReference type="FunFam" id="2.70.150.10:FF:000003">
    <property type="entry name" value="Sodium/potassium-transporting ATPase subunit alpha"/>
    <property type="match status" value="1"/>
</dbReference>
<evidence type="ECO:0000256" key="5">
    <source>
        <dbReference type="ARBA" id="ARBA00022840"/>
    </source>
</evidence>
<dbReference type="SUPFAM" id="SSF81653">
    <property type="entry name" value="Calcium ATPase, transduction domain A"/>
    <property type="match status" value="1"/>
</dbReference>
<keyword evidence="7 10" id="KW-1133">Transmembrane helix</keyword>
<dbReference type="Gene3D" id="3.40.1110.10">
    <property type="entry name" value="Calcium-transporting ATPase, cytoplasmic domain N"/>
    <property type="match status" value="1"/>
</dbReference>
<dbReference type="AlphaFoldDB" id="R0KZ19"/>
<dbReference type="PRINTS" id="PR00121">
    <property type="entry name" value="NAKATPASE"/>
</dbReference>
<name>R0KZ19_ANAPL</name>
<dbReference type="Pfam" id="PF13246">
    <property type="entry name" value="Cation_ATPase"/>
    <property type="match status" value="1"/>
</dbReference>
<evidence type="ECO:0000256" key="8">
    <source>
        <dbReference type="ARBA" id="ARBA00023136"/>
    </source>
</evidence>
<keyword evidence="3" id="KW-0479">Metal-binding</keyword>
<feature type="region of interest" description="Disordered" evidence="9">
    <location>
        <begin position="278"/>
        <end position="301"/>
    </location>
</feature>
<feature type="non-terminal residue" evidence="12">
    <location>
        <position position="301"/>
    </location>
</feature>
<dbReference type="InterPro" id="IPR023299">
    <property type="entry name" value="ATPase_P-typ_cyto_dom_N"/>
</dbReference>
<comment type="subcellular location">
    <subcellularLocation>
        <location evidence="1">Membrane</location>
    </subcellularLocation>
</comment>
<evidence type="ECO:0000256" key="4">
    <source>
        <dbReference type="ARBA" id="ARBA00022741"/>
    </source>
</evidence>
<evidence type="ECO:0000256" key="2">
    <source>
        <dbReference type="ARBA" id="ARBA00022692"/>
    </source>
</evidence>